<accession>A0A1E4U344</accession>
<feature type="region of interest" description="Disordered" evidence="1">
    <location>
        <begin position="33"/>
        <end position="56"/>
    </location>
</feature>
<feature type="compositionally biased region" description="Polar residues" evidence="1">
    <location>
        <begin position="174"/>
        <end position="195"/>
    </location>
</feature>
<evidence type="ECO:0000313" key="3">
    <source>
        <dbReference type="EMBL" id="ODV98318.1"/>
    </source>
</evidence>
<organism evidence="3 4">
    <name type="scientific">Pachysolen tannophilus NRRL Y-2460</name>
    <dbReference type="NCBI Taxonomy" id="669874"/>
    <lineage>
        <taxon>Eukaryota</taxon>
        <taxon>Fungi</taxon>
        <taxon>Dikarya</taxon>
        <taxon>Ascomycota</taxon>
        <taxon>Saccharomycotina</taxon>
        <taxon>Pichiomycetes</taxon>
        <taxon>Pachysolenaceae</taxon>
        <taxon>Pachysolen</taxon>
    </lineage>
</organism>
<dbReference type="EMBL" id="KV454011">
    <property type="protein sequence ID" value="ODV98318.1"/>
    <property type="molecule type" value="Genomic_DNA"/>
</dbReference>
<dbReference type="InterPro" id="IPR039914">
    <property type="entry name" value="SRP9-like"/>
</dbReference>
<dbReference type="Proteomes" id="UP000094236">
    <property type="component" value="Unassembled WGS sequence"/>
</dbReference>
<dbReference type="OrthoDB" id="5419752at2759"/>
<evidence type="ECO:0000259" key="2">
    <source>
        <dbReference type="Pfam" id="PF05486"/>
    </source>
</evidence>
<proteinExistence type="predicted"/>
<feature type="compositionally biased region" description="Basic and acidic residues" evidence="1">
    <location>
        <begin position="42"/>
        <end position="55"/>
    </location>
</feature>
<dbReference type="PANTHER" id="PTHR12834:SF12">
    <property type="entry name" value="SIGNAL RECOGNITION PARTICLE 9 KDA PROTEIN"/>
    <property type="match status" value="1"/>
</dbReference>
<keyword evidence="4" id="KW-1185">Reference proteome</keyword>
<evidence type="ECO:0000256" key="1">
    <source>
        <dbReference type="SAM" id="MobiDB-lite"/>
    </source>
</evidence>
<dbReference type="AlphaFoldDB" id="A0A1E4U344"/>
<dbReference type="Pfam" id="PF05486">
    <property type="entry name" value="SRP9-21"/>
    <property type="match status" value="1"/>
</dbReference>
<dbReference type="GO" id="GO:0006614">
    <property type="term" value="P:SRP-dependent cotranslational protein targeting to membrane"/>
    <property type="evidence" value="ECO:0007669"/>
    <property type="project" value="InterPro"/>
</dbReference>
<evidence type="ECO:0000313" key="4">
    <source>
        <dbReference type="Proteomes" id="UP000094236"/>
    </source>
</evidence>
<name>A0A1E4U344_PACTA</name>
<gene>
    <name evidence="3" type="ORF">PACTADRAFT_78704</name>
</gene>
<feature type="compositionally biased region" description="Low complexity" evidence="1">
    <location>
        <begin position="196"/>
        <end position="205"/>
    </location>
</feature>
<feature type="compositionally biased region" description="Basic residues" evidence="1">
    <location>
        <begin position="206"/>
        <end position="217"/>
    </location>
</feature>
<dbReference type="PANTHER" id="PTHR12834">
    <property type="entry name" value="SIGNAL RECOGNITION PARTICLE 9 KDA PROTEIN"/>
    <property type="match status" value="1"/>
</dbReference>
<reference evidence="4" key="1">
    <citation type="submission" date="2016-05" db="EMBL/GenBank/DDBJ databases">
        <title>Comparative genomics of biotechnologically important yeasts.</title>
        <authorList>
            <consortium name="DOE Joint Genome Institute"/>
            <person name="Riley R."/>
            <person name="Haridas S."/>
            <person name="Wolfe K.H."/>
            <person name="Lopes M.R."/>
            <person name="Hittinger C.T."/>
            <person name="Goker M."/>
            <person name="Salamov A."/>
            <person name="Wisecaver J."/>
            <person name="Long T.M."/>
            <person name="Aerts A.L."/>
            <person name="Barry K."/>
            <person name="Choi C."/>
            <person name="Clum A."/>
            <person name="Coughlan A.Y."/>
            <person name="Deshpande S."/>
            <person name="Douglass A.P."/>
            <person name="Hanson S.J."/>
            <person name="Klenk H.-P."/>
            <person name="Labutti K."/>
            <person name="Lapidus A."/>
            <person name="Lindquist E."/>
            <person name="Lipzen A."/>
            <person name="Meier-Kolthoff J.P."/>
            <person name="Ohm R.A."/>
            <person name="Otillar R.P."/>
            <person name="Pangilinan J."/>
            <person name="Peng Y."/>
            <person name="Rokas A."/>
            <person name="Rosa C.A."/>
            <person name="Scheuner C."/>
            <person name="Sibirny A.A."/>
            <person name="Slot J.C."/>
            <person name="Stielow J.B."/>
            <person name="Sun H."/>
            <person name="Kurtzman C.P."/>
            <person name="Blackwell M."/>
            <person name="Grigoriev I.V."/>
            <person name="Jeffries T.W."/>
        </authorList>
    </citation>
    <scope>NUCLEOTIDE SEQUENCE [LARGE SCALE GENOMIC DNA]</scope>
    <source>
        <strain evidence="4">NRRL Y-2460</strain>
    </source>
</reference>
<protein>
    <recommendedName>
        <fullName evidence="2">SRP9 domain-containing protein</fullName>
    </recommendedName>
</protein>
<dbReference type="InterPro" id="IPR039432">
    <property type="entry name" value="SRP9_dom"/>
</dbReference>
<dbReference type="STRING" id="669874.A0A1E4U344"/>
<feature type="region of interest" description="Disordered" evidence="1">
    <location>
        <begin position="164"/>
        <end position="217"/>
    </location>
</feature>
<sequence length="217" mass="24642">MTRNISVDAFIERSIRLLEANASTAHVSITYGSNLKKHNKKQKSESKKEQNDHNNKITKNFVTVKTYDPVTGTCLKIEVFKMKEFSRILSSLGPRSINFTKKRRINNSEFEQMDTTEDEINNNNNNKLIKREKLESYTVTKRGMSSIMSNKEFEKQEVPIVPTDAEVTGAGKNIINSMDTSKENNSVTDSQDKLASQSQSNSGKNSGKKNKKKNKKR</sequence>
<feature type="domain" description="SRP9" evidence="2">
    <location>
        <begin position="6"/>
        <end position="97"/>
    </location>
</feature>
<dbReference type="GO" id="GO:0005786">
    <property type="term" value="C:signal recognition particle, endoplasmic reticulum targeting"/>
    <property type="evidence" value="ECO:0007669"/>
    <property type="project" value="TreeGrafter"/>
</dbReference>